<feature type="coiled-coil region" evidence="1">
    <location>
        <begin position="74"/>
        <end position="108"/>
    </location>
</feature>
<reference evidence="2 3" key="1">
    <citation type="journal article" date="2014" name="Proc. Natl. Acad. Sci. U.S.A.">
        <title>Functional type 2 photosynthetic reaction centers found in the rare bacterial phylum Gemmatimonadetes.</title>
        <authorList>
            <person name="Zeng Y."/>
            <person name="Feng F."/>
            <person name="Medova H."/>
            <person name="Dean J."/>
            <person name="Koblizek M."/>
        </authorList>
    </citation>
    <scope>NUCLEOTIDE SEQUENCE [LARGE SCALE GENOMIC DNA]</scope>
    <source>
        <strain evidence="2 3">AP64</strain>
    </source>
</reference>
<dbReference type="Proteomes" id="UP000076404">
    <property type="component" value="Chromosome"/>
</dbReference>
<dbReference type="EMBL" id="CP011454">
    <property type="protein sequence ID" value="AMW05684.1"/>
    <property type="molecule type" value="Genomic_DNA"/>
</dbReference>
<proteinExistence type="predicted"/>
<evidence type="ECO:0000256" key="1">
    <source>
        <dbReference type="SAM" id="Coils"/>
    </source>
</evidence>
<keyword evidence="1" id="KW-0175">Coiled coil</keyword>
<organism evidence="2 3">
    <name type="scientific">Gemmatimonas phototrophica</name>
    <dbReference type="NCBI Taxonomy" id="1379270"/>
    <lineage>
        <taxon>Bacteria</taxon>
        <taxon>Pseudomonadati</taxon>
        <taxon>Gemmatimonadota</taxon>
        <taxon>Gemmatimonadia</taxon>
        <taxon>Gemmatimonadales</taxon>
        <taxon>Gemmatimonadaceae</taxon>
        <taxon>Gemmatimonas</taxon>
    </lineage>
</organism>
<gene>
    <name evidence="2" type="ORF">GEMMAAP_14495</name>
</gene>
<accession>A0A143BMM1</accession>
<dbReference type="KEGG" id="gph:GEMMAAP_14495"/>
<reference evidence="2 3" key="2">
    <citation type="journal article" date="2016" name="Environ. Microbiol. Rep.">
        <title>Metagenomic evidence for the presence of phototrophic Gemmatimonadetes bacteria in diverse environments.</title>
        <authorList>
            <person name="Zeng Y."/>
            <person name="Baumbach J."/>
            <person name="Barbosa E.G."/>
            <person name="Azevedo V."/>
            <person name="Zhang C."/>
            <person name="Koblizek M."/>
        </authorList>
    </citation>
    <scope>NUCLEOTIDE SEQUENCE [LARGE SCALE GENOMIC DNA]</scope>
    <source>
        <strain evidence="2 3">AP64</strain>
    </source>
</reference>
<name>A0A143BMM1_9BACT</name>
<protein>
    <submittedName>
        <fullName evidence="2">Uncharacterized protein</fullName>
    </submittedName>
</protein>
<dbReference type="AlphaFoldDB" id="A0A143BMM1"/>
<dbReference type="eggNOG" id="ENOG5030MPS">
    <property type="taxonomic scope" value="Bacteria"/>
</dbReference>
<keyword evidence="3" id="KW-1185">Reference proteome</keyword>
<evidence type="ECO:0000313" key="3">
    <source>
        <dbReference type="Proteomes" id="UP000076404"/>
    </source>
</evidence>
<sequence>MQRLIKLRERLAEDTAARQQLTLERDAWRAMCTLLTHTRAGVQELLTRTEDERDYAVSQLEVMQERVMELAVMHDDAAAQAQATRQEMSALREQLRQWSGTVERALAELTQGARELAD</sequence>
<evidence type="ECO:0000313" key="2">
    <source>
        <dbReference type="EMBL" id="AMW05684.1"/>
    </source>
</evidence>